<keyword evidence="5 14" id="KW-0507">mRNA processing</keyword>
<dbReference type="SUPFAM" id="SSF57850">
    <property type="entry name" value="RING/U-box"/>
    <property type="match status" value="1"/>
</dbReference>
<dbReference type="InParanoid" id="G8ZTF3"/>
<evidence type="ECO:0000256" key="6">
    <source>
        <dbReference type="ARBA" id="ARBA00022723"/>
    </source>
</evidence>
<evidence type="ECO:0000256" key="14">
    <source>
        <dbReference type="RuleBase" id="RU367110"/>
    </source>
</evidence>
<dbReference type="SMART" id="SM00184">
    <property type="entry name" value="RING"/>
    <property type="match status" value="1"/>
</dbReference>
<dbReference type="OrthoDB" id="25761at2759"/>
<proteinExistence type="inferred from homology"/>
<keyword evidence="10 14" id="KW-0238">DNA-binding</keyword>
<keyword evidence="19" id="KW-1185">Reference proteome</keyword>
<dbReference type="PANTHER" id="PTHR12930:SF0">
    <property type="entry name" value="RING FINGER PROTEIN 113B"/>
    <property type="match status" value="1"/>
</dbReference>
<evidence type="ECO:0000256" key="15">
    <source>
        <dbReference type="SAM" id="MobiDB-lite"/>
    </source>
</evidence>
<dbReference type="STRING" id="1076872.G8ZTF3"/>
<dbReference type="InterPro" id="IPR013083">
    <property type="entry name" value="Znf_RING/FYVE/PHD"/>
</dbReference>
<keyword evidence="8 13" id="KW-0863">Zinc-finger</keyword>
<feature type="compositionally biased region" description="Basic and acidic residues" evidence="15">
    <location>
        <begin position="7"/>
        <end position="26"/>
    </location>
</feature>
<dbReference type="InterPro" id="IPR027370">
    <property type="entry name" value="Znf-RING_euk"/>
</dbReference>
<keyword evidence="9 13" id="KW-0862">Zinc</keyword>
<feature type="region of interest" description="Disordered" evidence="15">
    <location>
        <begin position="1"/>
        <end position="68"/>
    </location>
</feature>
<dbReference type="GeneID" id="11502331"/>
<dbReference type="HOGENOM" id="CLU_050460_3_0_1"/>
<evidence type="ECO:0000256" key="9">
    <source>
        <dbReference type="ARBA" id="ARBA00022833"/>
    </source>
</evidence>
<evidence type="ECO:0000259" key="16">
    <source>
        <dbReference type="PROSITE" id="PS50089"/>
    </source>
</evidence>
<dbReference type="PROSITE" id="PS50089">
    <property type="entry name" value="ZF_RING_2"/>
    <property type="match status" value="1"/>
</dbReference>
<evidence type="ECO:0000256" key="10">
    <source>
        <dbReference type="ARBA" id="ARBA00023125"/>
    </source>
</evidence>
<evidence type="ECO:0000256" key="11">
    <source>
        <dbReference type="ARBA" id="ARBA00023187"/>
    </source>
</evidence>
<gene>
    <name evidence="18" type="primary">TDEL0D03130</name>
    <name evidence="18" type="ORF">TDEL_0D03130</name>
</gene>
<dbReference type="PROSITE" id="PS50103">
    <property type="entry name" value="ZF_C3H1"/>
    <property type="match status" value="1"/>
</dbReference>
<dbReference type="GO" id="GO:0000974">
    <property type="term" value="C:Prp19 complex"/>
    <property type="evidence" value="ECO:0007669"/>
    <property type="project" value="EnsemblFungi"/>
</dbReference>
<evidence type="ECO:0000256" key="2">
    <source>
        <dbReference type="ARBA" id="ARBA00004123"/>
    </source>
</evidence>
<dbReference type="EMBL" id="HE616745">
    <property type="protein sequence ID" value="CCE91897.1"/>
    <property type="molecule type" value="Genomic_DNA"/>
</dbReference>
<dbReference type="FunFam" id="4.10.1000.10:FF:000041">
    <property type="entry name" value="Pre-mRNA-splicing factor CWC24"/>
    <property type="match status" value="1"/>
</dbReference>
<evidence type="ECO:0000313" key="19">
    <source>
        <dbReference type="Proteomes" id="UP000005627"/>
    </source>
</evidence>
<dbReference type="eggNOG" id="KOG1813">
    <property type="taxonomic scope" value="Eukaryota"/>
</dbReference>
<organism evidence="18 19">
    <name type="scientific">Torulaspora delbrueckii</name>
    <name type="common">Yeast</name>
    <name type="synonym">Candida colliculosa</name>
    <dbReference type="NCBI Taxonomy" id="4950"/>
    <lineage>
        <taxon>Eukaryota</taxon>
        <taxon>Fungi</taxon>
        <taxon>Dikarya</taxon>
        <taxon>Ascomycota</taxon>
        <taxon>Saccharomycotina</taxon>
        <taxon>Saccharomycetes</taxon>
        <taxon>Saccharomycetales</taxon>
        <taxon>Saccharomycetaceae</taxon>
        <taxon>Torulaspora</taxon>
    </lineage>
</organism>
<evidence type="ECO:0000256" key="12">
    <source>
        <dbReference type="ARBA" id="ARBA00023242"/>
    </source>
</evidence>
<evidence type="ECO:0000256" key="3">
    <source>
        <dbReference type="ARBA" id="ARBA00009161"/>
    </source>
</evidence>
<evidence type="ECO:0000313" key="18">
    <source>
        <dbReference type="EMBL" id="CCE91897.1"/>
    </source>
</evidence>
<comment type="subunit">
    <text evidence="14">Associated with the spliceosome.</text>
</comment>
<dbReference type="RefSeq" id="XP_003681108.1">
    <property type="nucleotide sequence ID" value="XM_003681060.1"/>
</dbReference>
<name>G8ZTF3_TORDE</name>
<evidence type="ECO:0000256" key="13">
    <source>
        <dbReference type="PROSITE-ProRule" id="PRU00723"/>
    </source>
</evidence>
<comment type="similarity">
    <text evidence="3 14">Belongs to the CWC24 family.</text>
</comment>
<dbReference type="GO" id="GO:0000349">
    <property type="term" value="P:generation of catalytic spliceosome for first transesterification step"/>
    <property type="evidence" value="ECO:0007669"/>
    <property type="project" value="EnsemblFungi"/>
</dbReference>
<feature type="zinc finger region" description="C3H1-type" evidence="13">
    <location>
        <begin position="113"/>
        <end position="141"/>
    </location>
</feature>
<keyword evidence="7 14" id="KW-0747">Spliceosome</keyword>
<keyword evidence="6 13" id="KW-0479">Metal-binding</keyword>
<dbReference type="Pfam" id="PF00642">
    <property type="entry name" value="zf-CCCH"/>
    <property type="match status" value="1"/>
</dbReference>
<evidence type="ECO:0000256" key="1">
    <source>
        <dbReference type="ARBA" id="ARBA00003777"/>
    </source>
</evidence>
<sequence length="237" mass="27019">MFKKRSANRDDNKRKKIRVESEDSVNKEQQNTVTKPRASKLGHSITTVPKNSDSDDQKHQDEGSDDEHVAKFTLSVNDDATKEDRLNAEVKASKGVTKQIRQPSNVRTTLLTDYQPDVCKDYKQTGYCGYGDSCKFLHSRDDFKGGWKLNQEWKIDSDQETEQKRTINLDDVPSKCSICREEYKSPVVTTCGHYFCSSCFTKRVRKDSTCLICGKDTNGVAKMANDLKRLLKKKQST</sequence>
<dbReference type="AlphaFoldDB" id="G8ZTF3"/>
<feature type="domain" description="C3H1-type" evidence="17">
    <location>
        <begin position="113"/>
        <end position="141"/>
    </location>
</feature>
<comment type="subcellular location">
    <subcellularLocation>
        <location evidence="2 14">Nucleus</location>
    </subcellularLocation>
</comment>
<dbReference type="SMART" id="SM00356">
    <property type="entry name" value="ZnF_C3H1"/>
    <property type="match status" value="1"/>
</dbReference>
<dbReference type="InterPro" id="IPR036855">
    <property type="entry name" value="Znf_CCCH_sf"/>
</dbReference>
<keyword evidence="12 14" id="KW-0539">Nucleus</keyword>
<keyword evidence="11 14" id="KW-0508">mRNA splicing</keyword>
<dbReference type="SUPFAM" id="SSF90229">
    <property type="entry name" value="CCCH zinc finger"/>
    <property type="match status" value="1"/>
</dbReference>
<evidence type="ECO:0000256" key="7">
    <source>
        <dbReference type="ARBA" id="ARBA00022728"/>
    </source>
</evidence>
<dbReference type="GO" id="GO:0005684">
    <property type="term" value="C:U2-type spliceosomal complex"/>
    <property type="evidence" value="ECO:0007669"/>
    <property type="project" value="EnsemblFungi"/>
</dbReference>
<dbReference type="InterPro" id="IPR000571">
    <property type="entry name" value="Znf_CCCH"/>
</dbReference>
<evidence type="ECO:0000259" key="17">
    <source>
        <dbReference type="PROSITE" id="PS50103"/>
    </source>
</evidence>
<feature type="domain" description="RING-type" evidence="16">
    <location>
        <begin position="176"/>
        <end position="213"/>
    </location>
</feature>
<dbReference type="FunCoup" id="G8ZTF3">
    <property type="interactions" value="329"/>
</dbReference>
<dbReference type="Gene3D" id="3.30.40.10">
    <property type="entry name" value="Zinc/RING finger domain, C3HC4 (zinc finger)"/>
    <property type="match status" value="1"/>
</dbReference>
<comment type="function">
    <text evidence="1 14">Involved in pre-mRNA splicing.</text>
</comment>
<dbReference type="CDD" id="cd16539">
    <property type="entry name" value="RING-HC_RNF113A_B"/>
    <property type="match status" value="1"/>
</dbReference>
<evidence type="ECO:0000256" key="5">
    <source>
        <dbReference type="ARBA" id="ARBA00022664"/>
    </source>
</evidence>
<evidence type="ECO:0000256" key="4">
    <source>
        <dbReference type="ARBA" id="ARBA00020647"/>
    </source>
</evidence>
<dbReference type="GO" id="GO:0034247">
    <property type="term" value="P:snoRNA splicing"/>
    <property type="evidence" value="ECO:0007669"/>
    <property type="project" value="EnsemblFungi"/>
</dbReference>
<dbReference type="Pfam" id="PF13445">
    <property type="entry name" value="zf-RING_UBOX"/>
    <property type="match status" value="1"/>
</dbReference>
<evidence type="ECO:0000256" key="8">
    <source>
        <dbReference type="ARBA" id="ARBA00022771"/>
    </source>
</evidence>
<feature type="compositionally biased region" description="Basic and acidic residues" evidence="15">
    <location>
        <begin position="52"/>
        <end position="68"/>
    </location>
</feature>
<dbReference type="KEGG" id="tdl:TDEL_0D03130"/>
<dbReference type="GO" id="GO:0003677">
    <property type="term" value="F:DNA binding"/>
    <property type="evidence" value="ECO:0007669"/>
    <property type="project" value="UniProtKB-UniRule"/>
</dbReference>
<dbReference type="InterPro" id="IPR039971">
    <property type="entry name" value="CWC24-like"/>
</dbReference>
<dbReference type="InterPro" id="IPR001841">
    <property type="entry name" value="Znf_RING"/>
</dbReference>
<dbReference type="PANTHER" id="PTHR12930">
    <property type="entry name" value="ZINC FINGER PROTEIN 183"/>
    <property type="match status" value="1"/>
</dbReference>
<dbReference type="GO" id="GO:0008270">
    <property type="term" value="F:zinc ion binding"/>
    <property type="evidence" value="ECO:0007669"/>
    <property type="project" value="UniProtKB-KW"/>
</dbReference>
<dbReference type="Proteomes" id="UP000005627">
    <property type="component" value="Chromosome 4"/>
</dbReference>
<protein>
    <recommendedName>
        <fullName evidence="4 14">Pre-mRNA-splicing factor CWC24</fullName>
    </recommendedName>
</protein>
<reference evidence="18 19" key="1">
    <citation type="journal article" date="2011" name="Proc. Natl. Acad. Sci. U.S.A.">
        <title>Evolutionary erosion of yeast sex chromosomes by mating-type switching accidents.</title>
        <authorList>
            <person name="Gordon J.L."/>
            <person name="Armisen D."/>
            <person name="Proux-Wera E."/>
            <person name="Oheigeartaigh S.S."/>
            <person name="Byrne K.P."/>
            <person name="Wolfe K.H."/>
        </authorList>
    </citation>
    <scope>NUCLEOTIDE SEQUENCE [LARGE SCALE GENOMIC DNA]</scope>
    <source>
        <strain evidence="19">ATCC 10662 / CBS 1146 / NBRC 0425 / NCYC 2629 / NRRL Y-866</strain>
    </source>
</reference>
<dbReference type="Gene3D" id="4.10.1000.10">
    <property type="entry name" value="Zinc finger, CCCH-type"/>
    <property type="match status" value="1"/>
</dbReference>
<accession>G8ZTF3</accession>